<evidence type="ECO:0000313" key="4">
    <source>
        <dbReference type="Proteomes" id="UP001303046"/>
    </source>
</evidence>
<evidence type="ECO:0000256" key="1">
    <source>
        <dbReference type="SAM" id="MobiDB-lite"/>
    </source>
</evidence>
<organism evidence="3 4">
    <name type="scientific">Necator americanus</name>
    <name type="common">Human hookworm</name>
    <dbReference type="NCBI Taxonomy" id="51031"/>
    <lineage>
        <taxon>Eukaryota</taxon>
        <taxon>Metazoa</taxon>
        <taxon>Ecdysozoa</taxon>
        <taxon>Nematoda</taxon>
        <taxon>Chromadorea</taxon>
        <taxon>Rhabditida</taxon>
        <taxon>Rhabditina</taxon>
        <taxon>Rhabditomorpha</taxon>
        <taxon>Strongyloidea</taxon>
        <taxon>Ancylostomatidae</taxon>
        <taxon>Bunostominae</taxon>
        <taxon>Necator</taxon>
    </lineage>
</organism>
<evidence type="ECO:0000313" key="3">
    <source>
        <dbReference type="EMBL" id="KAK6732387.1"/>
    </source>
</evidence>
<feature type="compositionally biased region" description="Acidic residues" evidence="1">
    <location>
        <begin position="150"/>
        <end position="161"/>
    </location>
</feature>
<feature type="region of interest" description="Disordered" evidence="1">
    <location>
        <begin position="31"/>
        <end position="140"/>
    </location>
</feature>
<sequence length="167" mass="18632">MIGFIVLFSSKIFAVSLFLATHIGYCNSKQTKTRHHLAGKTRSEAPERSAVKSHKSDISPDRIRHPMTTGHSKEKKNPKKSEPPGPESLHVNTSKDRLNAKKRRSTVHDETGGGPAQKTRRKKTRTLEDGKTGPNDPLMNVEEMAKECGDYDNLDPNEANDMETAIR</sequence>
<proteinExistence type="predicted"/>
<keyword evidence="4" id="KW-1185">Reference proteome</keyword>
<reference evidence="3 4" key="1">
    <citation type="submission" date="2023-08" db="EMBL/GenBank/DDBJ databases">
        <title>A Necator americanus chromosomal reference genome.</title>
        <authorList>
            <person name="Ilik V."/>
            <person name="Petrzelkova K.J."/>
            <person name="Pardy F."/>
            <person name="Fuh T."/>
            <person name="Niatou-Singa F.S."/>
            <person name="Gouil Q."/>
            <person name="Baker L."/>
            <person name="Ritchie M.E."/>
            <person name="Jex A.R."/>
            <person name="Gazzola D."/>
            <person name="Li H."/>
            <person name="Toshio Fujiwara R."/>
            <person name="Zhan B."/>
            <person name="Aroian R.V."/>
            <person name="Pafco B."/>
            <person name="Schwarz E.M."/>
        </authorList>
    </citation>
    <scope>NUCLEOTIDE SEQUENCE [LARGE SCALE GENOMIC DNA]</scope>
    <source>
        <strain evidence="3 4">Aroian</strain>
        <tissue evidence="3">Whole animal</tissue>
    </source>
</reference>
<name>A0ABR1C409_NECAM</name>
<gene>
    <name evidence="3" type="primary">Necator_chrII.g4438</name>
    <name evidence="3" type="ORF">RB195_016646</name>
</gene>
<dbReference type="EMBL" id="JAVFWL010000002">
    <property type="protein sequence ID" value="KAK6732387.1"/>
    <property type="molecule type" value="Genomic_DNA"/>
</dbReference>
<keyword evidence="2" id="KW-0732">Signal</keyword>
<evidence type="ECO:0000256" key="2">
    <source>
        <dbReference type="SAM" id="SignalP"/>
    </source>
</evidence>
<protein>
    <recommendedName>
        <fullName evidence="5">Secreted protein</fullName>
    </recommendedName>
</protein>
<feature type="chain" id="PRO_5045043600" description="Secreted protein" evidence="2">
    <location>
        <begin position="29"/>
        <end position="167"/>
    </location>
</feature>
<feature type="signal peptide" evidence="2">
    <location>
        <begin position="1"/>
        <end position="28"/>
    </location>
</feature>
<comment type="caution">
    <text evidence="3">The sequence shown here is derived from an EMBL/GenBank/DDBJ whole genome shotgun (WGS) entry which is preliminary data.</text>
</comment>
<accession>A0ABR1C409</accession>
<feature type="region of interest" description="Disordered" evidence="1">
    <location>
        <begin position="148"/>
        <end position="167"/>
    </location>
</feature>
<feature type="compositionally biased region" description="Basic and acidic residues" evidence="1">
    <location>
        <begin position="41"/>
        <end position="64"/>
    </location>
</feature>
<dbReference type="Proteomes" id="UP001303046">
    <property type="component" value="Unassembled WGS sequence"/>
</dbReference>
<evidence type="ECO:0008006" key="5">
    <source>
        <dbReference type="Google" id="ProtNLM"/>
    </source>
</evidence>